<dbReference type="SUPFAM" id="SSF64158">
    <property type="entry name" value="2,3-Bisphosphoglycerate-independent phosphoglycerate mutase, substrate-binding domain"/>
    <property type="match status" value="1"/>
</dbReference>
<feature type="binding site" evidence="9 13">
    <location>
        <position position="409"/>
    </location>
    <ligand>
        <name>Mn(2+)</name>
        <dbReference type="ChEBI" id="CHEBI:29035"/>
        <label>1</label>
    </ligand>
</feature>
<evidence type="ECO:0000256" key="7">
    <source>
        <dbReference type="ARBA" id="ARBA00023211"/>
    </source>
</evidence>
<comment type="function">
    <text evidence="2 9">Catalyzes the interconversion of 2-phosphoglycerate and 3-phosphoglycerate.</text>
</comment>
<feature type="binding site" evidence="9 13">
    <location>
        <position position="447"/>
    </location>
    <ligand>
        <name>Mn(2+)</name>
        <dbReference type="ChEBI" id="CHEBI:29035"/>
        <label>2</label>
    </ligand>
</feature>
<dbReference type="GO" id="GO:0006007">
    <property type="term" value="P:glucose catabolic process"/>
    <property type="evidence" value="ECO:0007669"/>
    <property type="project" value="InterPro"/>
</dbReference>
<comment type="pathway">
    <text evidence="3 9">Carbohydrate degradation; glycolysis; pyruvate from D-glyceraldehyde 3-phosphate: step 3/5.</text>
</comment>
<feature type="domain" description="Metalloenzyme" evidence="14">
    <location>
        <begin position="6"/>
        <end position="503"/>
    </location>
</feature>
<feature type="binding site" evidence="9 13">
    <location>
        <position position="405"/>
    </location>
    <ligand>
        <name>Mn(2+)</name>
        <dbReference type="ChEBI" id="CHEBI:29035"/>
        <label>1</label>
    </ligand>
</feature>
<evidence type="ECO:0000256" key="9">
    <source>
        <dbReference type="HAMAP-Rule" id="MF_01038"/>
    </source>
</evidence>
<dbReference type="InterPro" id="IPR017850">
    <property type="entry name" value="Alkaline_phosphatase_core_sf"/>
</dbReference>
<dbReference type="Pfam" id="PF01676">
    <property type="entry name" value="Metalloenzyme"/>
    <property type="match status" value="1"/>
</dbReference>
<feature type="binding site" evidence="9 13">
    <location>
        <position position="63"/>
    </location>
    <ligand>
        <name>Mn(2+)</name>
        <dbReference type="ChEBI" id="CHEBI:29035"/>
        <label>2</label>
    </ligand>
</feature>
<evidence type="ECO:0000313" key="16">
    <source>
        <dbReference type="EMBL" id="RZD18441.1"/>
    </source>
</evidence>
<evidence type="ECO:0000256" key="1">
    <source>
        <dbReference type="ARBA" id="ARBA00000370"/>
    </source>
</evidence>
<dbReference type="EC" id="5.4.2.12" evidence="9 10"/>
<evidence type="ECO:0000256" key="3">
    <source>
        <dbReference type="ARBA" id="ARBA00004798"/>
    </source>
</evidence>
<dbReference type="CDD" id="cd16010">
    <property type="entry name" value="iPGM"/>
    <property type="match status" value="1"/>
</dbReference>
<dbReference type="InterPro" id="IPR036646">
    <property type="entry name" value="PGAM_B_sf"/>
</dbReference>
<dbReference type="InterPro" id="IPR011258">
    <property type="entry name" value="BPG-indep_PGM_N"/>
</dbReference>
<dbReference type="InterPro" id="IPR006124">
    <property type="entry name" value="Metalloenzyme"/>
</dbReference>
<dbReference type="Gene3D" id="3.40.1450.10">
    <property type="entry name" value="BPG-independent phosphoglycerate mutase, domain B"/>
    <property type="match status" value="1"/>
</dbReference>
<dbReference type="GO" id="GO:0004619">
    <property type="term" value="F:phosphoglycerate mutase activity"/>
    <property type="evidence" value="ECO:0007669"/>
    <property type="project" value="UniProtKB-UniRule"/>
</dbReference>
<dbReference type="FunFam" id="3.40.1450.10:FF:000002">
    <property type="entry name" value="2,3-bisphosphoglycerate-independent phosphoglycerate mutase"/>
    <property type="match status" value="1"/>
</dbReference>
<dbReference type="Pfam" id="PF06415">
    <property type="entry name" value="iPGM_N"/>
    <property type="match status" value="1"/>
</dbReference>
<gene>
    <name evidence="9" type="primary">gpmI</name>
    <name evidence="16" type="ORF">EVG15_06065</name>
</gene>
<feature type="binding site" evidence="9 12">
    <location>
        <position position="124"/>
    </location>
    <ligand>
        <name>substrate</name>
    </ligand>
</feature>
<feature type="binding site" evidence="9 12">
    <location>
        <position position="187"/>
    </location>
    <ligand>
        <name>substrate</name>
    </ligand>
</feature>
<feature type="active site" description="Phosphoserine intermediate" evidence="9 11">
    <location>
        <position position="63"/>
    </location>
</feature>
<dbReference type="Proteomes" id="UP000319296">
    <property type="component" value="Unassembled WGS sequence"/>
</dbReference>
<protein>
    <recommendedName>
        <fullName evidence="9 10">2,3-bisphosphoglycerate-independent phosphoglycerate mutase</fullName>
        <shortName evidence="9">BPG-independent PGAM</shortName>
        <shortName evidence="9">Phosphoglyceromutase</shortName>
        <shortName evidence="9">iPGM</shortName>
        <ecNumber evidence="9 10">5.4.2.12</ecNumber>
    </recommendedName>
</protein>
<evidence type="ECO:0000256" key="5">
    <source>
        <dbReference type="ARBA" id="ARBA00022723"/>
    </source>
</evidence>
<evidence type="ECO:0000256" key="12">
    <source>
        <dbReference type="PIRSR" id="PIRSR001492-2"/>
    </source>
</evidence>
<dbReference type="HAMAP" id="MF_01038">
    <property type="entry name" value="GpmI"/>
    <property type="match status" value="1"/>
</dbReference>
<comment type="similarity">
    <text evidence="4 9">Belongs to the BPG-independent phosphoglycerate mutase family.</text>
</comment>
<evidence type="ECO:0000256" key="11">
    <source>
        <dbReference type="PIRSR" id="PIRSR001492-1"/>
    </source>
</evidence>
<comment type="caution">
    <text evidence="16">The sequence shown here is derived from an EMBL/GenBank/DDBJ whole genome shotgun (WGS) entry which is preliminary data.</text>
</comment>
<dbReference type="GO" id="GO:0006096">
    <property type="term" value="P:glycolytic process"/>
    <property type="evidence" value="ECO:0007669"/>
    <property type="project" value="UniProtKB-UniRule"/>
</dbReference>
<dbReference type="InterPro" id="IPR005995">
    <property type="entry name" value="Pgm_bpd_ind"/>
</dbReference>
<dbReference type="PANTHER" id="PTHR31637">
    <property type="entry name" value="2,3-BISPHOSPHOGLYCERATE-INDEPENDENT PHOSPHOGLYCERATE MUTASE"/>
    <property type="match status" value="1"/>
</dbReference>
<evidence type="ECO:0000256" key="10">
    <source>
        <dbReference type="NCBIfam" id="TIGR01307"/>
    </source>
</evidence>
<evidence type="ECO:0000256" key="13">
    <source>
        <dbReference type="PIRSR" id="PIRSR001492-3"/>
    </source>
</evidence>
<dbReference type="GO" id="GO:0005829">
    <property type="term" value="C:cytosol"/>
    <property type="evidence" value="ECO:0007669"/>
    <property type="project" value="TreeGrafter"/>
</dbReference>
<evidence type="ECO:0000256" key="4">
    <source>
        <dbReference type="ARBA" id="ARBA00008819"/>
    </source>
</evidence>
<proteinExistence type="inferred from homology"/>
<keyword evidence="5 9" id="KW-0479">Metal-binding</keyword>
<comment type="cofactor">
    <cofactor evidence="9">
        <name>Mn(2+)</name>
        <dbReference type="ChEBI" id="CHEBI:29035"/>
    </cofactor>
    <text evidence="9">Binds 2 manganese ions per subunit.</text>
</comment>
<evidence type="ECO:0000259" key="14">
    <source>
        <dbReference type="Pfam" id="PF01676"/>
    </source>
</evidence>
<dbReference type="AlphaFoldDB" id="A0A519BMD5"/>
<dbReference type="PIRSF" id="PIRSF001492">
    <property type="entry name" value="IPGAM"/>
    <property type="match status" value="1"/>
</dbReference>
<dbReference type="UniPathway" id="UPA00109">
    <property type="reaction ID" value="UER00186"/>
</dbReference>
<feature type="binding site" evidence="9 12">
    <location>
        <begin position="263"/>
        <end position="266"/>
    </location>
    <ligand>
        <name>substrate</name>
    </ligand>
</feature>
<evidence type="ECO:0000313" key="17">
    <source>
        <dbReference type="Proteomes" id="UP000319296"/>
    </source>
</evidence>
<reference evidence="16 17" key="1">
    <citation type="journal article" date="2019" name="ISME J.">
        <title>Insights into ecological role of a new deltaproteobacterial order Candidatus Acidulodesulfobacterales by metagenomics and metatranscriptomics.</title>
        <authorList>
            <person name="Tan S."/>
            <person name="Liu J."/>
            <person name="Fang Y."/>
            <person name="Hedlund B.P."/>
            <person name="Lian Z.H."/>
            <person name="Huang L.Y."/>
            <person name="Li J.T."/>
            <person name="Huang L.N."/>
            <person name="Li W.J."/>
            <person name="Jiang H.C."/>
            <person name="Dong H.L."/>
            <person name="Shu W.S."/>
        </authorList>
    </citation>
    <scope>NUCLEOTIDE SEQUENCE [LARGE SCALE GENOMIC DNA]</scope>
    <source>
        <strain evidence="16">AP1</strain>
    </source>
</reference>
<evidence type="ECO:0000256" key="6">
    <source>
        <dbReference type="ARBA" id="ARBA00023152"/>
    </source>
</evidence>
<feature type="binding site" evidence="9 13">
    <location>
        <position position="13"/>
    </location>
    <ligand>
        <name>Mn(2+)</name>
        <dbReference type="ChEBI" id="CHEBI:29035"/>
        <label>2</label>
    </ligand>
</feature>
<feature type="domain" description="BPG-independent PGAM N-terminal" evidence="15">
    <location>
        <begin position="83"/>
        <end position="301"/>
    </location>
</feature>
<feature type="binding site" evidence="9 13">
    <location>
        <position position="465"/>
    </location>
    <ligand>
        <name>Mn(2+)</name>
        <dbReference type="ChEBI" id="CHEBI:29035"/>
        <label>1</label>
    </ligand>
</feature>
<dbReference type="NCBIfam" id="TIGR01307">
    <property type="entry name" value="pgm_bpd_ind"/>
    <property type="match status" value="1"/>
</dbReference>
<feature type="binding site" evidence="9 12">
    <location>
        <position position="337"/>
    </location>
    <ligand>
        <name>substrate</name>
    </ligand>
</feature>
<evidence type="ECO:0000256" key="2">
    <source>
        <dbReference type="ARBA" id="ARBA00002315"/>
    </source>
</evidence>
<accession>A0A519BMD5</accession>
<evidence type="ECO:0000259" key="15">
    <source>
        <dbReference type="Pfam" id="PF06415"/>
    </source>
</evidence>
<sequence length="516" mass="58628">MKKYKSAALIILDGFGLSDKMYGNAIKNAKADFINEIFQKYPFTSLKAHGKDVGLPYNTMGNSEVGHSNIGAGRILMQDLTKIDEEIESNTLKNNNVLLNFLNSVKQGNGRIHLMGLISESGVHAELSHLLYLINFFYENNAKEIYIHGFLDGRDSPPKSSETFLKKLLNFIKKTGGKASVSSLIGRFYAMDRDTRWDRVQIAFNMLTKLEGEKYNDVFEAINDNYSQGITDEFIKPSIIKQNGDTNDGRINTEDGVLFINFRADRAKEITEALSLETFNFFDRGSFKPVKNFISMTKYDDSFKNKYIIESQNYKNILGEVISDNNLKQFRIAETEKYAHVTYFFNCGREEPFKNEDRLLIPSPREYRTYDLIPEMSAYKIKDALVEKLKLNEYSLYVCNFANCDMVGHTGNYDAAVKAVETVNFVLKEVIPVILKNDGVCIVTSDHGNAETMIDGDNDTPMTNHTLNPVPFCIISNYTNEIPKLKQGRLSDIAPTILRLLDINIPTEMTGRVLWE</sequence>
<keyword evidence="7 9" id="KW-0464">Manganese</keyword>
<dbReference type="SUPFAM" id="SSF53649">
    <property type="entry name" value="Alkaline phosphatase-like"/>
    <property type="match status" value="1"/>
</dbReference>
<comment type="subunit">
    <text evidence="9">Monomer.</text>
</comment>
<dbReference type="Gene3D" id="3.40.720.10">
    <property type="entry name" value="Alkaline Phosphatase, subunit A"/>
    <property type="match status" value="1"/>
</dbReference>
<name>A0A519BMD5_9DELT</name>
<feature type="binding site" evidence="9 13">
    <location>
        <position position="446"/>
    </location>
    <ligand>
        <name>Mn(2+)</name>
        <dbReference type="ChEBI" id="CHEBI:29035"/>
        <label>2</label>
    </ligand>
</feature>
<keyword evidence="6 9" id="KW-0324">Glycolysis</keyword>
<evidence type="ECO:0000256" key="8">
    <source>
        <dbReference type="ARBA" id="ARBA00023235"/>
    </source>
</evidence>
<organism evidence="16 17">
    <name type="scientific">Candidatus Acididesulfobacter diazotrophicus</name>
    <dbReference type="NCBI Taxonomy" id="2597226"/>
    <lineage>
        <taxon>Bacteria</taxon>
        <taxon>Deltaproteobacteria</taxon>
        <taxon>Candidatus Acidulodesulfobacterales</taxon>
        <taxon>Candidatus Acididesulfobacter</taxon>
    </lineage>
</organism>
<comment type="catalytic activity">
    <reaction evidence="1 9">
        <text>(2R)-2-phosphoglycerate = (2R)-3-phosphoglycerate</text>
        <dbReference type="Rhea" id="RHEA:15901"/>
        <dbReference type="ChEBI" id="CHEBI:58272"/>
        <dbReference type="ChEBI" id="CHEBI:58289"/>
        <dbReference type="EC" id="5.4.2.12"/>
    </reaction>
</comment>
<dbReference type="GO" id="GO:0030145">
    <property type="term" value="F:manganese ion binding"/>
    <property type="evidence" value="ECO:0007669"/>
    <property type="project" value="UniProtKB-UniRule"/>
</dbReference>
<feature type="binding site" evidence="9 12">
    <location>
        <position position="193"/>
    </location>
    <ligand>
        <name>substrate</name>
    </ligand>
</feature>
<keyword evidence="8 9" id="KW-0413">Isomerase</keyword>
<feature type="binding site" evidence="9 12">
    <location>
        <begin position="154"/>
        <end position="155"/>
    </location>
    <ligand>
        <name>substrate</name>
    </ligand>
</feature>
<dbReference type="EMBL" id="SGBB01000009">
    <property type="protein sequence ID" value="RZD18441.1"/>
    <property type="molecule type" value="Genomic_DNA"/>
</dbReference>
<dbReference type="PANTHER" id="PTHR31637:SF0">
    <property type="entry name" value="2,3-BISPHOSPHOGLYCERATE-INDEPENDENT PHOSPHOGLYCERATE MUTASE"/>
    <property type="match status" value="1"/>
</dbReference>